<evidence type="ECO:0000313" key="2">
    <source>
        <dbReference type="Proteomes" id="UP000805193"/>
    </source>
</evidence>
<dbReference type="Proteomes" id="UP000805193">
    <property type="component" value="Unassembled WGS sequence"/>
</dbReference>
<proteinExistence type="predicted"/>
<comment type="caution">
    <text evidence="1">The sequence shown here is derived from an EMBL/GenBank/DDBJ whole genome shotgun (WGS) entry which is preliminary data.</text>
</comment>
<feature type="non-terminal residue" evidence="1">
    <location>
        <position position="1"/>
    </location>
</feature>
<evidence type="ECO:0000313" key="1">
    <source>
        <dbReference type="EMBL" id="KAG0422889.1"/>
    </source>
</evidence>
<accession>A0AC60PR85</accession>
<name>A0AC60PR85_IXOPE</name>
<organism evidence="1 2">
    <name type="scientific">Ixodes persulcatus</name>
    <name type="common">Taiga tick</name>
    <dbReference type="NCBI Taxonomy" id="34615"/>
    <lineage>
        <taxon>Eukaryota</taxon>
        <taxon>Metazoa</taxon>
        <taxon>Ecdysozoa</taxon>
        <taxon>Arthropoda</taxon>
        <taxon>Chelicerata</taxon>
        <taxon>Arachnida</taxon>
        <taxon>Acari</taxon>
        <taxon>Parasitiformes</taxon>
        <taxon>Ixodida</taxon>
        <taxon>Ixodoidea</taxon>
        <taxon>Ixodidae</taxon>
        <taxon>Ixodinae</taxon>
        <taxon>Ixodes</taxon>
    </lineage>
</organism>
<protein>
    <submittedName>
        <fullName evidence="1">Uncharacterized protein</fullName>
    </submittedName>
</protein>
<gene>
    <name evidence="1" type="ORF">HPB47_001317</name>
</gene>
<keyword evidence="2" id="KW-1185">Reference proteome</keyword>
<reference evidence="1 2" key="1">
    <citation type="journal article" date="2020" name="Cell">
        <title>Large-Scale Comparative Analyses of Tick Genomes Elucidate Their Genetic Diversity and Vector Capacities.</title>
        <authorList>
            <consortium name="Tick Genome and Microbiome Consortium (TIGMIC)"/>
            <person name="Jia N."/>
            <person name="Wang J."/>
            <person name="Shi W."/>
            <person name="Du L."/>
            <person name="Sun Y."/>
            <person name="Zhan W."/>
            <person name="Jiang J.F."/>
            <person name="Wang Q."/>
            <person name="Zhang B."/>
            <person name="Ji P."/>
            <person name="Bell-Sakyi L."/>
            <person name="Cui X.M."/>
            <person name="Yuan T.T."/>
            <person name="Jiang B.G."/>
            <person name="Yang W.F."/>
            <person name="Lam T.T."/>
            <person name="Chang Q.C."/>
            <person name="Ding S.J."/>
            <person name="Wang X.J."/>
            <person name="Zhu J.G."/>
            <person name="Ruan X.D."/>
            <person name="Zhao L."/>
            <person name="Wei J.T."/>
            <person name="Ye R.Z."/>
            <person name="Que T.C."/>
            <person name="Du C.H."/>
            <person name="Zhou Y.H."/>
            <person name="Cheng J.X."/>
            <person name="Dai P.F."/>
            <person name="Guo W.B."/>
            <person name="Han X.H."/>
            <person name="Huang E.J."/>
            <person name="Li L.F."/>
            <person name="Wei W."/>
            <person name="Gao Y.C."/>
            <person name="Liu J.Z."/>
            <person name="Shao H.Z."/>
            <person name="Wang X."/>
            <person name="Wang C.C."/>
            <person name="Yang T.C."/>
            <person name="Huo Q.B."/>
            <person name="Li W."/>
            <person name="Chen H.Y."/>
            <person name="Chen S.E."/>
            <person name="Zhou L.G."/>
            <person name="Ni X.B."/>
            <person name="Tian J.H."/>
            <person name="Sheng Y."/>
            <person name="Liu T."/>
            <person name="Pan Y.S."/>
            <person name="Xia L.Y."/>
            <person name="Li J."/>
            <person name="Zhao F."/>
            <person name="Cao W.C."/>
        </authorList>
    </citation>
    <scope>NUCLEOTIDE SEQUENCE [LARGE SCALE GENOMIC DNA]</scope>
    <source>
        <strain evidence="1">Iper-2018</strain>
    </source>
</reference>
<sequence length="1070" mass="122418">EPSKEESPPPEEKSGGLMPSPIHAGKYLRQKRADFQLCYDIWWLHKHKQLLFSYDPVNNYKRIKSTFPDRRFLFLVATVSEPSKEESPPPEEKSGGLMPSPIHAGKYLRQKRADFQLCYDIWWLHKHKQLLFSYDPVNNYKRIKSNVYVDVKPVSKYEVQSCNCGRPKSKAEKGCGTDCLNRMMYVECSPALCPCGDQCSNQKIQKHDWSPGLERFMTRNRGWGIRTREAIKSGEFILEYVGEIVSEQEFRHRMAERYRNDEHHYCLNLDSGMVIDGYRMAGEGRFVNHACDPNCEMQKWSVNGVYRVGLFSLKDIPANTEICYDYNFHNFNNERQDIPANTEICYDYNFHNFNNERQEVFVPCRSVNGVYRVGLFSLKDIPANTEICYDYNFHNFNNERQQECKCGSDQCRGFIGGKSQRLNGQAKEKDKAKEGAKGTSSRSVRKRQRERLRHRRDGKPEGVTTVASSSARLGPLQLKPLSHQQRCFVQKHRCFLLRNYDRAKRSPPKPLRDRGGQPPGGACSELASGSGKHCQHQAGPSPPAQHPQPPGEEEEGEAFRTQFTALNTSRSVRTRQLARAQENTQLARTARLAQVFRDICSSVLACKDDNGKVLSTPFVNLPSKRKCPDYFEKIHTPIDLNTIEKNIITGEYKDLETFAADFNLLFDNAELYHKENVDLVSSLGKLRRCYEEAKYLVVPILEDILGEPVPSHFTTYSSTNEKPAEEDEEVIRCVCNIFKDEGLMIQCEKCFVWQHCDCMGVNGDIENYLCELCNPREVCLEIPLGPPVQNGGYQSFLTLLKGTLQVRQGDCVYLAKDKSPLKPLSQEVRSERSRRSADAAGDPDEAEEAEPGVGGKTTLLRNLRGGAEEEEGGAASLPENSLDIFRVERLWKNERRALWGEKFLFGHHYLRPHETFHEPTRKFFHNEVLRIPLYEIVPLECVVGTCCVLDLATYCRGRPRGCAEKDVYVCECRVDKGARLFYKITKPKYPVCTKSYAFDVFETKLTPKRTYSPRSVPVVYQKRSRTRVAGFADTSSADREVKKERLDKVVRRLAASAATEKTSEILEATR</sequence>
<dbReference type="EMBL" id="JABSTQ010010169">
    <property type="protein sequence ID" value="KAG0422889.1"/>
    <property type="molecule type" value="Genomic_DNA"/>
</dbReference>